<dbReference type="FunFam" id="2.60.40.10:FF:000370">
    <property type="entry name" value="CMRF35-like molecule 1"/>
    <property type="match status" value="1"/>
</dbReference>
<dbReference type="GO" id="GO:0004888">
    <property type="term" value="F:transmembrane signaling receptor activity"/>
    <property type="evidence" value="ECO:0007669"/>
    <property type="project" value="TreeGrafter"/>
</dbReference>
<dbReference type="InterPro" id="IPR013106">
    <property type="entry name" value="Ig_V-set"/>
</dbReference>
<dbReference type="InterPro" id="IPR013783">
    <property type="entry name" value="Ig-like_fold"/>
</dbReference>
<proteinExistence type="predicted"/>
<dbReference type="RefSeq" id="XP_030047693.1">
    <property type="nucleotide sequence ID" value="XM_030191833.1"/>
</dbReference>
<dbReference type="OrthoDB" id="8920197at2759"/>
<keyword evidence="4 6" id="KW-0472">Membrane</keyword>
<dbReference type="Gene3D" id="2.60.40.10">
    <property type="entry name" value="Immunoglobulins"/>
    <property type="match status" value="1"/>
</dbReference>
<comment type="subcellular location">
    <subcellularLocation>
        <location evidence="1">Membrane</location>
    </subcellularLocation>
</comment>
<accession>A0A6P7X5D3</accession>
<dbReference type="InterPro" id="IPR050671">
    <property type="entry name" value="CD300_family_receptors"/>
</dbReference>
<dbReference type="PANTHER" id="PTHR11860:SF87">
    <property type="entry name" value="CMRF35-LIKE MOLECULE 8"/>
    <property type="match status" value="1"/>
</dbReference>
<gene>
    <name evidence="10" type="primary">LOC115461791</name>
</gene>
<dbReference type="SMART" id="SM00409">
    <property type="entry name" value="IG"/>
    <property type="match status" value="1"/>
</dbReference>
<dbReference type="PROSITE" id="PS50835">
    <property type="entry name" value="IG_LIKE"/>
    <property type="match status" value="1"/>
</dbReference>
<dbReference type="Proteomes" id="UP000515156">
    <property type="component" value="Chromosome 2"/>
</dbReference>
<evidence type="ECO:0000256" key="2">
    <source>
        <dbReference type="ARBA" id="ARBA00022692"/>
    </source>
</evidence>
<protein>
    <submittedName>
        <fullName evidence="10">CMRF35-like molecule 6</fullName>
    </submittedName>
</protein>
<dbReference type="PANTHER" id="PTHR11860">
    <property type="entry name" value="POLYMERIC-IMMUNOGLOBULIN RECEPTOR"/>
    <property type="match status" value="1"/>
</dbReference>
<reference evidence="10" key="1">
    <citation type="submission" date="2025-08" db="UniProtKB">
        <authorList>
            <consortium name="RefSeq"/>
        </authorList>
    </citation>
    <scope>IDENTIFICATION</scope>
</reference>
<dbReference type="SUPFAM" id="SSF48726">
    <property type="entry name" value="Immunoglobulin"/>
    <property type="match status" value="1"/>
</dbReference>
<dbReference type="InterPro" id="IPR007110">
    <property type="entry name" value="Ig-like_dom"/>
</dbReference>
<dbReference type="InParanoid" id="A0A6P7X5D3"/>
<dbReference type="InterPro" id="IPR003599">
    <property type="entry name" value="Ig_sub"/>
</dbReference>
<evidence type="ECO:0000256" key="6">
    <source>
        <dbReference type="SAM" id="Phobius"/>
    </source>
</evidence>
<evidence type="ECO:0000313" key="10">
    <source>
        <dbReference type="RefSeq" id="XP_030047693.1"/>
    </source>
</evidence>
<keyword evidence="9" id="KW-1185">Reference proteome</keyword>
<dbReference type="FunCoup" id="A0A6P7X5D3">
    <property type="interactions" value="640"/>
</dbReference>
<feature type="chain" id="PRO_5028400850" evidence="7">
    <location>
        <begin position="24"/>
        <end position="208"/>
    </location>
</feature>
<dbReference type="AlphaFoldDB" id="A0A6P7X5D3"/>
<name>A0A6P7X5D3_9AMPH</name>
<evidence type="ECO:0000256" key="1">
    <source>
        <dbReference type="ARBA" id="ARBA00004370"/>
    </source>
</evidence>
<evidence type="ECO:0000256" key="3">
    <source>
        <dbReference type="ARBA" id="ARBA00022729"/>
    </source>
</evidence>
<dbReference type="GO" id="GO:0005886">
    <property type="term" value="C:plasma membrane"/>
    <property type="evidence" value="ECO:0007669"/>
    <property type="project" value="TreeGrafter"/>
</dbReference>
<dbReference type="GeneID" id="115461791"/>
<dbReference type="InterPro" id="IPR036179">
    <property type="entry name" value="Ig-like_dom_sf"/>
</dbReference>
<keyword evidence="3 7" id="KW-0732">Signal</keyword>
<dbReference type="KEGG" id="muo:115461791"/>
<evidence type="ECO:0000256" key="4">
    <source>
        <dbReference type="ARBA" id="ARBA00023136"/>
    </source>
</evidence>
<feature type="signal peptide" evidence="7">
    <location>
        <begin position="1"/>
        <end position="23"/>
    </location>
</feature>
<keyword evidence="2 6" id="KW-0812">Transmembrane</keyword>
<organism evidence="9 10">
    <name type="scientific">Microcaecilia unicolor</name>
    <dbReference type="NCBI Taxonomy" id="1415580"/>
    <lineage>
        <taxon>Eukaryota</taxon>
        <taxon>Metazoa</taxon>
        <taxon>Chordata</taxon>
        <taxon>Craniata</taxon>
        <taxon>Vertebrata</taxon>
        <taxon>Euteleostomi</taxon>
        <taxon>Amphibia</taxon>
        <taxon>Gymnophiona</taxon>
        <taxon>Siphonopidae</taxon>
        <taxon>Microcaecilia</taxon>
    </lineage>
</organism>
<keyword evidence="6" id="KW-1133">Transmembrane helix</keyword>
<evidence type="ECO:0000256" key="5">
    <source>
        <dbReference type="ARBA" id="ARBA00023157"/>
    </source>
</evidence>
<sequence>MKILMRTFPVWSLMILCPGKSWDLQCPGEVRGLLGESLSLQCQYDNYYSTYNKYWCKGETWKSCIKVIETTFNNTKVMDRVSLRDDSIAMTLTVTMEQLTKEDSGMYWCGIDKPRLIDSGHLVIMTVLPGSSTLTPAVTSVTVVGESRDKWTKSEETGHNIPYSTPSGWISSVNVSYILTSEVFLLLLISAVAGVILIRTRRRKKGNS</sequence>
<keyword evidence="5" id="KW-1015">Disulfide bond</keyword>
<evidence type="ECO:0000259" key="8">
    <source>
        <dbReference type="PROSITE" id="PS50835"/>
    </source>
</evidence>
<dbReference type="Pfam" id="PF07686">
    <property type="entry name" value="V-set"/>
    <property type="match status" value="1"/>
</dbReference>
<evidence type="ECO:0000256" key="7">
    <source>
        <dbReference type="SAM" id="SignalP"/>
    </source>
</evidence>
<feature type="transmembrane region" description="Helical" evidence="6">
    <location>
        <begin position="175"/>
        <end position="198"/>
    </location>
</feature>
<feature type="domain" description="Ig-like" evidence="8">
    <location>
        <begin position="9"/>
        <end position="109"/>
    </location>
</feature>
<dbReference type="CDD" id="cd05716">
    <property type="entry name" value="IgV_pIgR_like"/>
    <property type="match status" value="1"/>
</dbReference>
<evidence type="ECO:0000313" key="9">
    <source>
        <dbReference type="Proteomes" id="UP000515156"/>
    </source>
</evidence>